<name>A0A2T3WA91_9DEIO</name>
<dbReference type="Proteomes" id="UP000240317">
    <property type="component" value="Unassembled WGS sequence"/>
</dbReference>
<dbReference type="AlphaFoldDB" id="A0A2T3WA91"/>
<sequence>MTLLRTLTLTSREDAARADQEANWAKTPQQRLAEIEFLRRQTYPERVAPRLERVLKMVEREPIMARGATET</sequence>
<organism evidence="1 2">
    <name type="scientific">Deinococcus arcticus</name>
    <dbReference type="NCBI Taxonomy" id="2136176"/>
    <lineage>
        <taxon>Bacteria</taxon>
        <taxon>Thermotogati</taxon>
        <taxon>Deinococcota</taxon>
        <taxon>Deinococci</taxon>
        <taxon>Deinococcales</taxon>
        <taxon>Deinococcaceae</taxon>
        <taxon>Deinococcus</taxon>
    </lineage>
</organism>
<evidence type="ECO:0000313" key="2">
    <source>
        <dbReference type="Proteomes" id="UP000240317"/>
    </source>
</evidence>
<dbReference type="EMBL" id="PYSV01000004">
    <property type="protein sequence ID" value="PTA68816.1"/>
    <property type="molecule type" value="Genomic_DNA"/>
</dbReference>
<accession>A0A2T3WA91</accession>
<gene>
    <name evidence="1" type="ORF">C8263_06160</name>
</gene>
<reference evidence="1 2" key="1">
    <citation type="submission" date="2018-03" db="EMBL/GenBank/DDBJ databases">
        <title>Draft genome of Deinococcus sp. OD32.</title>
        <authorList>
            <person name="Wang X.-P."/>
            <person name="Du Z.-J."/>
        </authorList>
    </citation>
    <scope>NUCLEOTIDE SEQUENCE [LARGE SCALE GENOMIC DNA]</scope>
    <source>
        <strain evidence="1 2">OD32</strain>
    </source>
</reference>
<proteinExistence type="predicted"/>
<protein>
    <submittedName>
        <fullName evidence="1">Uncharacterized protein</fullName>
    </submittedName>
</protein>
<keyword evidence="2" id="KW-1185">Reference proteome</keyword>
<comment type="caution">
    <text evidence="1">The sequence shown here is derived from an EMBL/GenBank/DDBJ whole genome shotgun (WGS) entry which is preliminary data.</text>
</comment>
<dbReference type="RefSeq" id="WP_107137235.1">
    <property type="nucleotide sequence ID" value="NZ_PYSV01000004.1"/>
</dbReference>
<evidence type="ECO:0000313" key="1">
    <source>
        <dbReference type="EMBL" id="PTA68816.1"/>
    </source>
</evidence>